<reference evidence="1" key="2">
    <citation type="journal article" date="2015" name="Data Brief">
        <title>Shoot transcriptome of the giant reed, Arundo donax.</title>
        <authorList>
            <person name="Barrero R.A."/>
            <person name="Guerrero F.D."/>
            <person name="Moolhuijzen P."/>
            <person name="Goolsby J.A."/>
            <person name="Tidwell J."/>
            <person name="Bellgard S.E."/>
            <person name="Bellgard M.I."/>
        </authorList>
    </citation>
    <scope>NUCLEOTIDE SEQUENCE</scope>
    <source>
        <tissue evidence="1">Shoot tissue taken approximately 20 cm above the soil surface</tissue>
    </source>
</reference>
<dbReference type="EMBL" id="GBRH01164703">
    <property type="protein sequence ID" value="JAE33193.1"/>
    <property type="molecule type" value="Transcribed_RNA"/>
</dbReference>
<protein>
    <submittedName>
        <fullName evidence="1">Uncharacterized protein</fullName>
    </submittedName>
</protein>
<dbReference type="AlphaFoldDB" id="A0A0A9HJX3"/>
<sequence length="49" mass="5448">MHEHLELVTLLGELAQVLHSHHVHIQRHIVSFVEVGGCSNVDNDVDLLG</sequence>
<proteinExistence type="predicted"/>
<reference evidence="1" key="1">
    <citation type="submission" date="2014-09" db="EMBL/GenBank/DDBJ databases">
        <authorList>
            <person name="Magalhaes I.L.F."/>
            <person name="Oliveira U."/>
            <person name="Santos F.R."/>
            <person name="Vidigal T.H.D.A."/>
            <person name="Brescovit A.D."/>
            <person name="Santos A.J."/>
        </authorList>
    </citation>
    <scope>NUCLEOTIDE SEQUENCE</scope>
    <source>
        <tissue evidence="1">Shoot tissue taken approximately 20 cm above the soil surface</tissue>
    </source>
</reference>
<evidence type="ECO:0000313" key="1">
    <source>
        <dbReference type="EMBL" id="JAE33193.1"/>
    </source>
</evidence>
<accession>A0A0A9HJX3</accession>
<name>A0A0A9HJX3_ARUDO</name>
<organism evidence="1">
    <name type="scientific">Arundo donax</name>
    <name type="common">Giant reed</name>
    <name type="synonym">Donax arundinaceus</name>
    <dbReference type="NCBI Taxonomy" id="35708"/>
    <lineage>
        <taxon>Eukaryota</taxon>
        <taxon>Viridiplantae</taxon>
        <taxon>Streptophyta</taxon>
        <taxon>Embryophyta</taxon>
        <taxon>Tracheophyta</taxon>
        <taxon>Spermatophyta</taxon>
        <taxon>Magnoliopsida</taxon>
        <taxon>Liliopsida</taxon>
        <taxon>Poales</taxon>
        <taxon>Poaceae</taxon>
        <taxon>PACMAD clade</taxon>
        <taxon>Arundinoideae</taxon>
        <taxon>Arundineae</taxon>
        <taxon>Arundo</taxon>
    </lineage>
</organism>